<evidence type="ECO:0000256" key="7">
    <source>
        <dbReference type="SAM" id="MobiDB-lite"/>
    </source>
</evidence>
<dbReference type="InterPro" id="IPR008927">
    <property type="entry name" value="6-PGluconate_DH-like_C_sf"/>
</dbReference>
<evidence type="ECO:0000256" key="6">
    <source>
        <dbReference type="ARBA" id="ARBA00048615"/>
    </source>
</evidence>
<evidence type="ECO:0000256" key="2">
    <source>
        <dbReference type="ARBA" id="ARBA00012939"/>
    </source>
</evidence>
<evidence type="ECO:0000259" key="8">
    <source>
        <dbReference type="Pfam" id="PF01232"/>
    </source>
</evidence>
<dbReference type="AlphaFoldDB" id="A0A505D7K9"/>
<dbReference type="Gene3D" id="1.10.1040.10">
    <property type="entry name" value="N-(1-d-carboxylethyl)-l-norvaline Dehydrogenase, domain 2"/>
    <property type="match status" value="1"/>
</dbReference>
<evidence type="ECO:0000256" key="5">
    <source>
        <dbReference type="ARBA" id="ARBA00023027"/>
    </source>
</evidence>
<comment type="caution">
    <text evidence="10">The sequence shown here is derived from an EMBL/GenBank/DDBJ whole genome shotgun (WGS) entry which is preliminary data.</text>
</comment>
<comment type="catalytic activity">
    <reaction evidence="6">
        <text>D-mannitol 1-phosphate + NAD(+) = beta-D-fructose 6-phosphate + NADH + H(+)</text>
        <dbReference type="Rhea" id="RHEA:19661"/>
        <dbReference type="ChEBI" id="CHEBI:15378"/>
        <dbReference type="ChEBI" id="CHEBI:57540"/>
        <dbReference type="ChEBI" id="CHEBI:57634"/>
        <dbReference type="ChEBI" id="CHEBI:57945"/>
        <dbReference type="ChEBI" id="CHEBI:61381"/>
        <dbReference type="EC" id="1.1.1.17"/>
    </reaction>
</comment>
<dbReference type="Proteomes" id="UP000317378">
    <property type="component" value="Unassembled WGS sequence"/>
</dbReference>
<proteinExistence type="inferred from homology"/>
<gene>
    <name evidence="10" type="ORF">FGD71_028815</name>
</gene>
<dbReference type="Gene3D" id="3.40.50.720">
    <property type="entry name" value="NAD(P)-binding Rossmann-like Domain"/>
    <property type="match status" value="1"/>
</dbReference>
<evidence type="ECO:0000313" key="11">
    <source>
        <dbReference type="Proteomes" id="UP000317378"/>
    </source>
</evidence>
<dbReference type="SUPFAM" id="SSF51735">
    <property type="entry name" value="NAD(P)-binding Rossmann-fold domains"/>
    <property type="match status" value="1"/>
</dbReference>
<organism evidence="10 11">
    <name type="scientific">Streptomyces sporangiiformans</name>
    <dbReference type="NCBI Taxonomy" id="2315329"/>
    <lineage>
        <taxon>Bacteria</taxon>
        <taxon>Bacillati</taxon>
        <taxon>Actinomycetota</taxon>
        <taxon>Actinomycetes</taxon>
        <taxon>Kitasatosporales</taxon>
        <taxon>Streptomycetaceae</taxon>
        <taxon>Streptomyces</taxon>
    </lineage>
</organism>
<dbReference type="Pfam" id="PF08125">
    <property type="entry name" value="Mannitol_dh_C"/>
    <property type="match status" value="1"/>
</dbReference>
<dbReference type="InterPro" id="IPR036291">
    <property type="entry name" value="NAD(P)-bd_dom_sf"/>
</dbReference>
<dbReference type="Pfam" id="PF01232">
    <property type="entry name" value="Mannitol_dh"/>
    <property type="match status" value="1"/>
</dbReference>
<dbReference type="InterPro" id="IPR000669">
    <property type="entry name" value="Mannitol_DH"/>
</dbReference>
<keyword evidence="4" id="KW-0560">Oxidoreductase</keyword>
<dbReference type="InterPro" id="IPR023027">
    <property type="entry name" value="Mannitol_DH_CS"/>
</dbReference>
<evidence type="ECO:0000313" key="10">
    <source>
        <dbReference type="EMBL" id="TPQ18837.1"/>
    </source>
</evidence>
<evidence type="ECO:0000256" key="3">
    <source>
        <dbReference type="ARBA" id="ARBA00016219"/>
    </source>
</evidence>
<accession>A0A505D7K9</accession>
<dbReference type="EMBL" id="VCHX02000168">
    <property type="protein sequence ID" value="TPQ18837.1"/>
    <property type="molecule type" value="Genomic_DNA"/>
</dbReference>
<protein>
    <recommendedName>
        <fullName evidence="3">Mannitol-1-phosphate 5-dehydrogenase</fullName>
        <ecNumber evidence="2">1.1.1.17</ecNumber>
    </recommendedName>
</protein>
<dbReference type="PRINTS" id="PR00084">
    <property type="entry name" value="MTLDHDRGNASE"/>
</dbReference>
<dbReference type="InterPro" id="IPR013131">
    <property type="entry name" value="Mannitol_DH_N"/>
</dbReference>
<evidence type="ECO:0000256" key="1">
    <source>
        <dbReference type="ARBA" id="ARBA00006541"/>
    </source>
</evidence>
<dbReference type="OrthoDB" id="271711at2"/>
<dbReference type="RefSeq" id="WP_119103466.1">
    <property type="nucleotide sequence ID" value="NZ_QXMJ01000168.1"/>
</dbReference>
<reference evidence="10 11" key="1">
    <citation type="submission" date="2019-06" db="EMBL/GenBank/DDBJ databases">
        <title>Streptomyces sporangiiformans sp. nov., a novel actinomycete isolated from soil in Mount Song.</title>
        <authorList>
            <person name="Han L."/>
        </authorList>
    </citation>
    <scope>NUCLEOTIDE SEQUENCE [LARGE SCALE GENOMIC DNA]</scope>
    <source>
        <strain evidence="10 11">NEAU-SSA 1</strain>
    </source>
</reference>
<evidence type="ECO:0000259" key="9">
    <source>
        <dbReference type="Pfam" id="PF08125"/>
    </source>
</evidence>
<feature type="domain" description="Mannitol dehydrogenase N-terminal" evidence="8">
    <location>
        <begin position="35"/>
        <end position="295"/>
    </location>
</feature>
<keyword evidence="11" id="KW-1185">Reference proteome</keyword>
<dbReference type="GO" id="GO:0008926">
    <property type="term" value="F:mannitol-1-phosphate 5-dehydrogenase activity"/>
    <property type="evidence" value="ECO:0007669"/>
    <property type="project" value="UniProtKB-EC"/>
</dbReference>
<dbReference type="InterPro" id="IPR050988">
    <property type="entry name" value="Mannitol_DH/Oxidoreductase"/>
</dbReference>
<dbReference type="PANTHER" id="PTHR43362:SF1">
    <property type="entry name" value="MANNITOL DEHYDROGENASE 2-RELATED"/>
    <property type="match status" value="1"/>
</dbReference>
<feature type="region of interest" description="Disordered" evidence="7">
    <location>
        <begin position="454"/>
        <end position="473"/>
    </location>
</feature>
<dbReference type="EC" id="1.1.1.17" evidence="2"/>
<evidence type="ECO:0000256" key="4">
    <source>
        <dbReference type="ARBA" id="ARBA00023002"/>
    </source>
</evidence>
<name>A0A505D7K9_9ACTN</name>
<dbReference type="GO" id="GO:0019594">
    <property type="term" value="P:mannitol metabolic process"/>
    <property type="evidence" value="ECO:0007669"/>
    <property type="project" value="InterPro"/>
</dbReference>
<dbReference type="PROSITE" id="PS00974">
    <property type="entry name" value="MANNITOL_DHGENASE"/>
    <property type="match status" value="1"/>
</dbReference>
<dbReference type="SUPFAM" id="SSF48179">
    <property type="entry name" value="6-phosphogluconate dehydrogenase C-terminal domain-like"/>
    <property type="match status" value="1"/>
</dbReference>
<keyword evidence="5" id="KW-0520">NAD</keyword>
<dbReference type="PANTHER" id="PTHR43362">
    <property type="entry name" value="MANNITOL DEHYDROGENASE DSF1-RELATED"/>
    <property type="match status" value="1"/>
</dbReference>
<feature type="compositionally biased region" description="Basic and acidic residues" evidence="7">
    <location>
        <begin position="463"/>
        <end position="473"/>
    </location>
</feature>
<comment type="similarity">
    <text evidence="1">Belongs to the mannitol dehydrogenase family.</text>
</comment>
<feature type="domain" description="Mannitol dehydrogenase C-terminal" evidence="9">
    <location>
        <begin position="304"/>
        <end position="449"/>
    </location>
</feature>
<sequence length="515" mass="53486">MTDTSTPPPWLNLAALGGLAAERRPAVDPRELRPRVVHFGLGAFHRAHQAVYTEHAAARSGEPWGIAAVAPRSVDAVTALRAQDCLYSLTERRPAGTVTRAVGSVVEALGLGPDTARVDALLASPDVTVLTLTITEKGYHRRPDTGRLDLTAPGIAADLAACGSSSGGSGDAGSTVTVIGRIAAGLAARMRSGGAPLTVVSCDNMAANGAALETVVRGFVAASSWPDRQAVLDWMTDSVAFPATVVDRIVPATTEADRAAAHTALGVRDRMPVVGEPYRSWVLEDSFAGPRPRWELDGALFVPDVVPYQLTKLRMLNGSHSALAYLGVAAGCTTIADTMAAGWGERLVEALCAEVAPTLPPGGPDPAAYAGDLVERFANPGMRHLLRQIGCDGSLKVPERWLDALRSLRAAAASAPVLELALAAWANATRPAADGGQLFGTTDPAATELASCWGRLPEGPEGEDAKGEDSKAGDSKATVRRLLRVLGAADLAEDGTLVTAVAARLPALRAGRIEI</sequence>
<dbReference type="InterPro" id="IPR013118">
    <property type="entry name" value="Mannitol_DH_C"/>
</dbReference>
<dbReference type="InterPro" id="IPR013328">
    <property type="entry name" value="6PGD_dom2"/>
</dbReference>